<dbReference type="Proteomes" id="UP000076858">
    <property type="component" value="Unassembled WGS sequence"/>
</dbReference>
<evidence type="ECO:0000313" key="3">
    <source>
        <dbReference type="Proteomes" id="UP000076858"/>
    </source>
</evidence>
<accession>A0A162SKP0</accession>
<protein>
    <submittedName>
        <fullName evidence="2">Uncharacterized protein</fullName>
    </submittedName>
</protein>
<feature type="region of interest" description="Disordered" evidence="1">
    <location>
        <begin position="1"/>
        <end position="23"/>
    </location>
</feature>
<name>A0A162SKP0_9CRUS</name>
<reference evidence="2 3" key="1">
    <citation type="submission" date="2016-03" db="EMBL/GenBank/DDBJ databases">
        <title>EvidentialGene: Evidence-directed Construction of Genes on Genomes.</title>
        <authorList>
            <person name="Gilbert D.G."/>
            <person name="Choi J.-H."/>
            <person name="Mockaitis K."/>
            <person name="Colbourne J."/>
            <person name="Pfrender M."/>
        </authorList>
    </citation>
    <scope>NUCLEOTIDE SEQUENCE [LARGE SCALE GENOMIC DNA]</scope>
    <source>
        <strain evidence="2 3">Xinb3</strain>
        <tissue evidence="2">Complete organism</tissue>
    </source>
</reference>
<comment type="caution">
    <text evidence="2">The sequence shown here is derived from an EMBL/GenBank/DDBJ whole genome shotgun (WGS) entry which is preliminary data.</text>
</comment>
<sequence length="142" mass="16565">MEVFEKLEKEHRLHESVPREGSREITFDEQQLKSVQANKKELDHLENGQIFLPPQILLNSWTHRCHQIVEVHNKVHQTVESGKEGSLTTRNETEDNPYGQRNAGMMENMQEGDLIILFTHDEKQGIKEIDEFRNVEAIAHLN</sequence>
<keyword evidence="3" id="KW-1185">Reference proteome</keyword>
<evidence type="ECO:0000313" key="2">
    <source>
        <dbReference type="EMBL" id="KZS21396.1"/>
    </source>
</evidence>
<proteinExistence type="predicted"/>
<organism evidence="2 3">
    <name type="scientific">Daphnia magna</name>
    <dbReference type="NCBI Taxonomy" id="35525"/>
    <lineage>
        <taxon>Eukaryota</taxon>
        <taxon>Metazoa</taxon>
        <taxon>Ecdysozoa</taxon>
        <taxon>Arthropoda</taxon>
        <taxon>Crustacea</taxon>
        <taxon>Branchiopoda</taxon>
        <taxon>Diplostraca</taxon>
        <taxon>Cladocera</taxon>
        <taxon>Anomopoda</taxon>
        <taxon>Daphniidae</taxon>
        <taxon>Daphnia</taxon>
    </lineage>
</organism>
<dbReference type="AlphaFoldDB" id="A0A162SKP0"/>
<evidence type="ECO:0000256" key="1">
    <source>
        <dbReference type="SAM" id="MobiDB-lite"/>
    </source>
</evidence>
<gene>
    <name evidence="2" type="ORF">APZ42_011367</name>
</gene>
<dbReference type="EMBL" id="LRGB01000024">
    <property type="protein sequence ID" value="KZS21396.1"/>
    <property type="molecule type" value="Genomic_DNA"/>
</dbReference>